<evidence type="ECO:0000313" key="2">
    <source>
        <dbReference type="Proteomes" id="UP001328107"/>
    </source>
</evidence>
<sequence>MVSSIQSGIRKVVLNSGDNYFTDDEVPLIIGSYANADWCADMLDCFRMVCNESSRVGLFYNPDIYKFFSSSLTDSCSLVEIPLARGESSGIGWLTRSLTEGDFYTFVTSKEQPRWAVEKINWALLTVYTDENLNSLFLRRSLPFDFVVRAARKQESDLRKIKLDDASPLSFLNISIPLEILSIGLTLSAVSFGSELIVSRVNLPNPVNRFRRFMKQNTA</sequence>
<protein>
    <submittedName>
        <fullName evidence="1">Uncharacterized protein</fullName>
    </submittedName>
</protein>
<feature type="non-terminal residue" evidence="1">
    <location>
        <position position="219"/>
    </location>
</feature>
<proteinExistence type="predicted"/>
<evidence type="ECO:0000313" key="1">
    <source>
        <dbReference type="EMBL" id="GMR42646.1"/>
    </source>
</evidence>
<organism evidence="1 2">
    <name type="scientific">Pristionchus mayeri</name>
    <dbReference type="NCBI Taxonomy" id="1317129"/>
    <lineage>
        <taxon>Eukaryota</taxon>
        <taxon>Metazoa</taxon>
        <taxon>Ecdysozoa</taxon>
        <taxon>Nematoda</taxon>
        <taxon>Chromadorea</taxon>
        <taxon>Rhabditida</taxon>
        <taxon>Rhabditina</taxon>
        <taxon>Diplogasteromorpha</taxon>
        <taxon>Diplogasteroidea</taxon>
        <taxon>Neodiplogasteridae</taxon>
        <taxon>Pristionchus</taxon>
    </lineage>
</organism>
<accession>A0AAN4ZKW3</accession>
<reference evidence="2" key="1">
    <citation type="submission" date="2022-10" db="EMBL/GenBank/DDBJ databases">
        <title>Genome assembly of Pristionchus species.</title>
        <authorList>
            <person name="Yoshida K."/>
            <person name="Sommer R.J."/>
        </authorList>
    </citation>
    <scope>NUCLEOTIDE SEQUENCE [LARGE SCALE GENOMIC DNA]</scope>
    <source>
        <strain evidence="2">RS5460</strain>
    </source>
</reference>
<dbReference type="AlphaFoldDB" id="A0AAN4ZKW3"/>
<comment type="caution">
    <text evidence="1">The sequence shown here is derived from an EMBL/GenBank/DDBJ whole genome shotgun (WGS) entry which is preliminary data.</text>
</comment>
<dbReference type="Proteomes" id="UP001328107">
    <property type="component" value="Unassembled WGS sequence"/>
</dbReference>
<keyword evidence="2" id="KW-1185">Reference proteome</keyword>
<dbReference type="EMBL" id="BTRK01000003">
    <property type="protein sequence ID" value="GMR42646.1"/>
    <property type="molecule type" value="Genomic_DNA"/>
</dbReference>
<gene>
    <name evidence="1" type="ORF">PMAYCL1PPCAC_12841</name>
</gene>
<name>A0AAN4ZKW3_9BILA</name>